<evidence type="ECO:0000256" key="7">
    <source>
        <dbReference type="RuleBase" id="RU365085"/>
    </source>
</evidence>
<dbReference type="GO" id="GO:0005789">
    <property type="term" value="C:endoplasmic reticulum membrane"/>
    <property type="evidence" value="ECO:0007669"/>
    <property type="project" value="UniProtKB-SubCell"/>
</dbReference>
<keyword evidence="6 7" id="KW-0472">Membrane</keyword>
<dbReference type="PANTHER" id="PTHR16433:SF0">
    <property type="entry name" value="DOLICHOL-PHOSPHATE MANNOSYLTRANSFERASE SUBUNIT 3"/>
    <property type="match status" value="1"/>
</dbReference>
<comment type="subunit">
    <text evidence="7">Component of the dolichol-phosphate mannose (DPM) synthase complex.</text>
</comment>
<evidence type="ECO:0000256" key="4">
    <source>
        <dbReference type="ARBA" id="ARBA00022824"/>
    </source>
</evidence>
<feature type="transmembrane region" description="Helical" evidence="7">
    <location>
        <begin position="121"/>
        <end position="148"/>
    </location>
</feature>
<comment type="similarity">
    <text evidence="2 7">Belongs to the DPM3 family.</text>
</comment>
<evidence type="ECO:0000256" key="3">
    <source>
        <dbReference type="ARBA" id="ARBA00022692"/>
    </source>
</evidence>
<feature type="compositionally biased region" description="Low complexity" evidence="8">
    <location>
        <begin position="41"/>
        <end position="59"/>
    </location>
</feature>
<evidence type="ECO:0000256" key="2">
    <source>
        <dbReference type="ARBA" id="ARBA00010430"/>
    </source>
</evidence>
<comment type="caution">
    <text evidence="7">Lacks conserved residue(s) required for the propagation of feature annotation.</text>
</comment>
<dbReference type="EMBL" id="LR862150">
    <property type="protein sequence ID" value="CAD1832234.1"/>
    <property type="molecule type" value="Genomic_DNA"/>
</dbReference>
<comment type="pathway">
    <text evidence="7">Protein modification; protein glycosylation.</text>
</comment>
<protein>
    <recommendedName>
        <fullName evidence="7">Dolichol-phosphate mannosyltransferase subunit 3</fullName>
    </recommendedName>
</protein>
<feature type="compositionally biased region" description="Pro residues" evidence="8">
    <location>
        <begin position="67"/>
        <end position="76"/>
    </location>
</feature>
<accession>A0A6V7PN03</accession>
<dbReference type="UniPathway" id="UPA00378"/>
<sequence length="179" mass="19288">MYTLCGPLANRTLGPFPHARLRLRLRNPRACSLLSLPFTEPFPSPSSSTSSSSSSSPSRSPHRRRPSPPTSPPSPPGTLVSTAAFGRWITAAGAGEDSAIRASLFCCEVGIWVLKETQFMLIYCLPIYLIVTLGCYGLLMVGVGLMFFPTCPQEAVLLQQDIAEAREFLIGKAIDVGSD</sequence>
<dbReference type="PANTHER" id="PTHR16433">
    <property type="entry name" value="DOLICHOL-PHOSPHATE MANNOSYLTRANSFERASE SUBUNIT 3"/>
    <property type="match status" value="1"/>
</dbReference>
<evidence type="ECO:0000313" key="9">
    <source>
        <dbReference type="EMBL" id="CAD1832234.1"/>
    </source>
</evidence>
<dbReference type="Pfam" id="PF08285">
    <property type="entry name" value="DPM3"/>
    <property type="match status" value="1"/>
</dbReference>
<keyword evidence="5 7" id="KW-1133">Transmembrane helix</keyword>
<feature type="region of interest" description="Disordered" evidence="8">
    <location>
        <begin position="41"/>
        <end position="77"/>
    </location>
</feature>
<comment type="function">
    <text evidence="7">Stabilizer subunit of the dolichol-phosphate mannose (DPM) synthase complex; tethers catalytic subunit to the ER.</text>
</comment>
<dbReference type="GO" id="GO:0033185">
    <property type="term" value="C:dolichol-phosphate-mannose synthase complex"/>
    <property type="evidence" value="ECO:0007669"/>
    <property type="project" value="TreeGrafter"/>
</dbReference>
<organism evidence="9">
    <name type="scientific">Ananas comosus var. bracteatus</name>
    <name type="common">red pineapple</name>
    <dbReference type="NCBI Taxonomy" id="296719"/>
    <lineage>
        <taxon>Eukaryota</taxon>
        <taxon>Viridiplantae</taxon>
        <taxon>Streptophyta</taxon>
        <taxon>Embryophyta</taxon>
        <taxon>Tracheophyta</taxon>
        <taxon>Spermatophyta</taxon>
        <taxon>Magnoliopsida</taxon>
        <taxon>Liliopsida</taxon>
        <taxon>Poales</taxon>
        <taxon>Bromeliaceae</taxon>
        <taxon>Bromelioideae</taxon>
        <taxon>Ananas</taxon>
    </lineage>
</organism>
<dbReference type="AlphaFoldDB" id="A0A6V7PN03"/>
<keyword evidence="4 7" id="KW-0256">Endoplasmic reticulum</keyword>
<evidence type="ECO:0000256" key="1">
    <source>
        <dbReference type="ARBA" id="ARBA00004477"/>
    </source>
</evidence>
<proteinExistence type="inferred from homology"/>
<dbReference type="InterPro" id="IPR013174">
    <property type="entry name" value="DPM3"/>
</dbReference>
<evidence type="ECO:0000256" key="5">
    <source>
        <dbReference type="ARBA" id="ARBA00022989"/>
    </source>
</evidence>
<reference evidence="9" key="1">
    <citation type="submission" date="2020-07" db="EMBL/GenBank/DDBJ databases">
        <authorList>
            <person name="Lin J."/>
        </authorList>
    </citation>
    <scope>NUCLEOTIDE SEQUENCE</scope>
</reference>
<evidence type="ECO:0000256" key="6">
    <source>
        <dbReference type="ARBA" id="ARBA00023136"/>
    </source>
</evidence>
<gene>
    <name evidence="9" type="ORF">CB5_LOCUS15445</name>
</gene>
<name>A0A6V7PN03_ANACO</name>
<keyword evidence="3 7" id="KW-0812">Transmembrane</keyword>
<dbReference type="GO" id="GO:0006506">
    <property type="term" value="P:GPI anchor biosynthetic process"/>
    <property type="evidence" value="ECO:0007669"/>
    <property type="project" value="TreeGrafter"/>
</dbReference>
<evidence type="ECO:0000256" key="8">
    <source>
        <dbReference type="SAM" id="MobiDB-lite"/>
    </source>
</evidence>
<comment type="subcellular location">
    <subcellularLocation>
        <location evidence="1 7">Endoplasmic reticulum membrane</location>
        <topology evidence="1 7">Multi-pass membrane protein</topology>
    </subcellularLocation>
</comment>